<dbReference type="Ensembl" id="ENSPNAT00000025783.2">
    <property type="protein sequence ID" value="ENSPNAP00000017104.2"/>
    <property type="gene ID" value="ENSPNAG00000023321.2"/>
</dbReference>
<dbReference type="PANTHER" id="PTHR31576">
    <property type="entry name" value="TATA BOX-BINDING PROTEIN-ASSOCIATED FACTOR RNA POLYMERASE I SUBUNIT B"/>
    <property type="match status" value="1"/>
</dbReference>
<evidence type="ECO:0000313" key="17">
    <source>
        <dbReference type="Proteomes" id="UP001501920"/>
    </source>
</evidence>
<keyword evidence="10" id="KW-0539">Nucleus</keyword>
<dbReference type="GeneID" id="108410910"/>
<evidence type="ECO:0000256" key="6">
    <source>
        <dbReference type="ARBA" id="ARBA00022833"/>
    </source>
</evidence>
<keyword evidence="8" id="KW-0238">DNA-binding</keyword>
<evidence type="ECO:0000256" key="11">
    <source>
        <dbReference type="ARBA" id="ARBA00032500"/>
    </source>
</evidence>
<dbReference type="InterPro" id="IPR021752">
    <property type="entry name" value="TF_Rrn7_Zf"/>
</dbReference>
<evidence type="ECO:0000256" key="10">
    <source>
        <dbReference type="ARBA" id="ARBA00023242"/>
    </source>
</evidence>
<comment type="similarity">
    <text evidence="2">Belongs to the RRN7/TAF1B family.</text>
</comment>
<reference evidence="16" key="2">
    <citation type="submission" date="2025-08" db="UniProtKB">
        <authorList>
            <consortium name="Ensembl"/>
        </authorList>
    </citation>
    <scope>IDENTIFICATION</scope>
</reference>
<dbReference type="InterPro" id="IPR033599">
    <property type="entry name" value="TAF1B/Rrn7"/>
</dbReference>
<dbReference type="PANTHER" id="PTHR31576:SF2">
    <property type="entry name" value="TATA BOX-BINDING PROTEIN-ASSOCIATED FACTOR RNA POLYMERASE I SUBUNIT B"/>
    <property type="match status" value="1"/>
</dbReference>
<feature type="domain" description="RRN7-type" evidence="13">
    <location>
        <begin position="8"/>
        <end position="39"/>
    </location>
</feature>
<evidence type="ECO:0000259" key="13">
    <source>
        <dbReference type="Pfam" id="PF11781"/>
    </source>
</evidence>
<dbReference type="CTD" id="9014"/>
<organism evidence="16 17">
    <name type="scientific">Pygocentrus nattereri</name>
    <name type="common">Red-bellied piranha</name>
    <dbReference type="NCBI Taxonomy" id="42514"/>
    <lineage>
        <taxon>Eukaryota</taxon>
        <taxon>Metazoa</taxon>
        <taxon>Chordata</taxon>
        <taxon>Craniata</taxon>
        <taxon>Vertebrata</taxon>
        <taxon>Euteleostomi</taxon>
        <taxon>Actinopterygii</taxon>
        <taxon>Neopterygii</taxon>
        <taxon>Teleostei</taxon>
        <taxon>Ostariophysi</taxon>
        <taxon>Characiformes</taxon>
        <taxon>Characoidei</taxon>
        <taxon>Pygocentrus</taxon>
    </lineage>
</organism>
<evidence type="ECO:0000256" key="12">
    <source>
        <dbReference type="SAM" id="MobiDB-lite"/>
    </source>
</evidence>
<evidence type="ECO:0000256" key="3">
    <source>
        <dbReference type="ARBA" id="ARBA00018994"/>
    </source>
</evidence>
<reference evidence="16" key="3">
    <citation type="submission" date="2025-09" db="UniProtKB">
        <authorList>
            <consortium name="Ensembl"/>
        </authorList>
    </citation>
    <scope>IDENTIFICATION</scope>
</reference>
<keyword evidence="9" id="KW-0804">Transcription</keyword>
<evidence type="ECO:0000256" key="9">
    <source>
        <dbReference type="ARBA" id="ARBA00023163"/>
    </source>
</evidence>
<comment type="subcellular location">
    <subcellularLocation>
        <location evidence="1">Nucleus</location>
        <location evidence="1">Nucleolus</location>
    </subcellularLocation>
</comment>
<dbReference type="OMA" id="SFRFCWG"/>
<evidence type="ECO:0000256" key="7">
    <source>
        <dbReference type="ARBA" id="ARBA00023015"/>
    </source>
</evidence>
<dbReference type="GO" id="GO:0070860">
    <property type="term" value="C:RNA polymerase I core factor complex"/>
    <property type="evidence" value="ECO:0007669"/>
    <property type="project" value="InterPro"/>
</dbReference>
<protein>
    <recommendedName>
        <fullName evidence="3">TATA box-binding protein-associated factor RNA polymerase I subunit B</fullName>
    </recommendedName>
    <alternativeName>
        <fullName evidence="11">TATA box-binding protein-associated factor 1B</fullName>
    </alternativeName>
</protein>
<feature type="region of interest" description="Disordered" evidence="12">
    <location>
        <begin position="364"/>
        <end position="383"/>
    </location>
</feature>
<evidence type="ECO:0000259" key="14">
    <source>
        <dbReference type="Pfam" id="PF20644"/>
    </source>
</evidence>
<dbReference type="AlphaFoldDB" id="A0A3B4D2K2"/>
<keyword evidence="17" id="KW-1185">Reference proteome</keyword>
<dbReference type="RefSeq" id="XP_017537718.1">
    <property type="nucleotide sequence ID" value="XM_017682229.2"/>
</dbReference>
<feature type="compositionally biased region" description="Basic and acidic residues" evidence="12">
    <location>
        <begin position="367"/>
        <end position="382"/>
    </location>
</feature>
<accession>A0A3B4D2K2</accession>
<evidence type="ECO:0000256" key="4">
    <source>
        <dbReference type="ARBA" id="ARBA00022723"/>
    </source>
</evidence>
<evidence type="ECO:0000256" key="8">
    <source>
        <dbReference type="ARBA" id="ARBA00023125"/>
    </source>
</evidence>
<dbReference type="GO" id="GO:0001164">
    <property type="term" value="F:RNA polymerase I core promoter sequence-specific DNA binding"/>
    <property type="evidence" value="ECO:0007669"/>
    <property type="project" value="InterPro"/>
</dbReference>
<dbReference type="InterPro" id="IPR048540">
    <property type="entry name" value="Rrn7_cyclin_N"/>
</dbReference>
<sequence length="584" mass="67073">MDEELTDGYKEPCVQCGAVAWALSDGLQFFCKNCHNVIERTQEIVDVSTYLLNNRISTLSRSYKKTEREGGQQWMVCEGFQIILKRQAEALVGLGVCPQFKTNVLWDFWKLYLQKTRQAYTRAPVSSTRNPVDLSSESEPESAFLSEASDLSGPTSASVYSSDGKSSVCSGSLDAAYYFDGKERRSRHLMSMPRTLALCHLALLWLREAITLTDLLRLVSKRLVPYVNVHEHFPEEIRFFGRDAVIFRAETIPSYTKVHMESLHLAKILQLSAFPPVSQNCLLHPGLLSLRYLMDANLPYRLHSLVCQVIEKTAMDKDCFLTFDPSASKSILQCYDLQAAAVIIVTLKLLFKLDDQVEWSFSRKAKEKTQESDQDKKEESKQGSKMFSLRRWYMIVQPALEQAREREELVEAKQQWKAKKPVIASVKHKTVVLKRRRVVEQLQSNFCTLAGSDPEQQPSSPFTFHFLWGKEEDADGPSLHNKDLSGMLVKEGREKLLVNKTYWHTDFRHCHKQNCWNHFPDLEPTLPRMYVWVLGLFSFLLGVSEAELHKEVVKVEQRLILGKTLSDKRTQKPQRKRKRAADPV</sequence>
<evidence type="ECO:0000259" key="15">
    <source>
        <dbReference type="Pfam" id="PF20645"/>
    </source>
</evidence>
<dbReference type="Pfam" id="PF11781">
    <property type="entry name" value="Zn_ribbon_RRN7"/>
    <property type="match status" value="1"/>
</dbReference>
<dbReference type="Pfam" id="PF20644">
    <property type="entry name" value="Rrn7_cyclin_N"/>
    <property type="match status" value="1"/>
</dbReference>
<gene>
    <name evidence="16" type="primary">TAF1B</name>
</gene>
<feature type="compositionally biased region" description="Low complexity" evidence="12">
    <location>
        <begin position="156"/>
        <end position="168"/>
    </location>
</feature>
<reference evidence="16 17" key="1">
    <citation type="submission" date="2020-10" db="EMBL/GenBank/DDBJ databases">
        <title>Pygocentrus nattereri (red-bellied piranha) genome, fPygNat1, primary haplotype.</title>
        <authorList>
            <person name="Myers G."/>
            <person name="Meyer A."/>
            <person name="Karagic N."/>
            <person name="Pippel M."/>
            <person name="Winkler S."/>
            <person name="Tracey A."/>
            <person name="Wood J."/>
            <person name="Formenti G."/>
            <person name="Howe K."/>
            <person name="Fedrigo O."/>
            <person name="Jarvis E.D."/>
        </authorList>
    </citation>
    <scope>NUCLEOTIDE SEQUENCE [LARGE SCALE GENOMIC DNA]</scope>
</reference>
<dbReference type="GO" id="GO:0005668">
    <property type="term" value="C:RNA polymerase transcription factor SL1 complex"/>
    <property type="evidence" value="ECO:0007669"/>
    <property type="project" value="TreeGrafter"/>
</dbReference>
<dbReference type="InterPro" id="IPR048538">
    <property type="entry name" value="Rrn7_cyclin_C"/>
</dbReference>
<evidence type="ECO:0000256" key="5">
    <source>
        <dbReference type="ARBA" id="ARBA00022771"/>
    </source>
</evidence>
<feature type="domain" description="Rrn7/TAF1B C-terminal cyclin" evidence="15">
    <location>
        <begin position="252"/>
        <end position="446"/>
    </location>
</feature>
<evidence type="ECO:0000256" key="2">
    <source>
        <dbReference type="ARBA" id="ARBA00006899"/>
    </source>
</evidence>
<keyword evidence="5" id="KW-0863">Zinc-finger</keyword>
<dbReference type="STRING" id="42514.ENSPNAP00000017104"/>
<dbReference type="Proteomes" id="UP001501920">
    <property type="component" value="Chromosome 4"/>
</dbReference>
<dbReference type="GO" id="GO:0008270">
    <property type="term" value="F:zinc ion binding"/>
    <property type="evidence" value="ECO:0007669"/>
    <property type="project" value="UniProtKB-KW"/>
</dbReference>
<evidence type="ECO:0000256" key="1">
    <source>
        <dbReference type="ARBA" id="ARBA00004604"/>
    </source>
</evidence>
<dbReference type="GeneTree" id="ENSGT00440000033827"/>
<evidence type="ECO:0000313" key="16">
    <source>
        <dbReference type="Ensembl" id="ENSPNAP00000017104.2"/>
    </source>
</evidence>
<dbReference type="GO" id="GO:0042790">
    <property type="term" value="P:nucleolar large rRNA transcription by RNA polymerase I"/>
    <property type="evidence" value="ECO:0007669"/>
    <property type="project" value="TreeGrafter"/>
</dbReference>
<feature type="domain" description="Rrn7/TAF1B N-terminal cyclin" evidence="14">
    <location>
        <begin position="80"/>
        <end position="234"/>
    </location>
</feature>
<feature type="region of interest" description="Disordered" evidence="12">
    <location>
        <begin position="145"/>
        <end position="168"/>
    </location>
</feature>
<keyword evidence="6" id="KW-0862">Zinc</keyword>
<name>A0A3B4D2K2_PYGNA</name>
<dbReference type="Pfam" id="PF20645">
    <property type="entry name" value="Rrn7_cyclin_C"/>
    <property type="match status" value="1"/>
</dbReference>
<keyword evidence="4" id="KW-0479">Metal-binding</keyword>
<proteinExistence type="inferred from homology"/>
<keyword evidence="7" id="KW-0805">Transcription regulation</keyword>